<dbReference type="PANTHER" id="PTHR30012">
    <property type="entry name" value="GENERAL SECRETION PATHWAY PROTEIN"/>
    <property type="match status" value="1"/>
</dbReference>
<evidence type="ECO:0000256" key="6">
    <source>
        <dbReference type="ARBA" id="ARBA00023136"/>
    </source>
</evidence>
<keyword evidence="3" id="KW-1003">Cell membrane</keyword>
<dbReference type="KEGG" id="lul:LPB138_08880"/>
<protein>
    <submittedName>
        <fullName evidence="9">General secretion pathway protein GspF</fullName>
    </submittedName>
</protein>
<feature type="domain" description="Type II secretion system protein GspF" evidence="8">
    <location>
        <begin position="244"/>
        <end position="366"/>
    </location>
</feature>
<feature type="domain" description="Type II secretion system protein GspF" evidence="8">
    <location>
        <begin position="44"/>
        <end position="164"/>
    </location>
</feature>
<dbReference type="GO" id="GO:0005886">
    <property type="term" value="C:plasma membrane"/>
    <property type="evidence" value="ECO:0007669"/>
    <property type="project" value="UniProtKB-SubCell"/>
</dbReference>
<dbReference type="PRINTS" id="PR00812">
    <property type="entry name" value="BCTERIALGSPF"/>
</dbReference>
<keyword evidence="4 7" id="KW-0812">Transmembrane</keyword>
<evidence type="ECO:0000256" key="2">
    <source>
        <dbReference type="ARBA" id="ARBA00005745"/>
    </source>
</evidence>
<comment type="subcellular location">
    <subcellularLocation>
        <location evidence="1">Cell membrane</location>
        <topology evidence="1">Multi-pass membrane protein</topology>
    </subcellularLocation>
</comment>
<keyword evidence="5 7" id="KW-1133">Transmembrane helix</keyword>
<evidence type="ECO:0000256" key="3">
    <source>
        <dbReference type="ARBA" id="ARBA00022475"/>
    </source>
</evidence>
<dbReference type="STRING" id="1850246.LPB138_08880"/>
<evidence type="ECO:0000259" key="8">
    <source>
        <dbReference type="Pfam" id="PF00482"/>
    </source>
</evidence>
<reference evidence="9 10" key="1">
    <citation type="submission" date="2016-10" db="EMBL/GenBank/DDBJ databases">
        <title>Lutibacter sp. LPB0138, isolated from marine gastropod.</title>
        <authorList>
            <person name="Kim E."/>
            <person name="Yi H."/>
        </authorList>
    </citation>
    <scope>NUCLEOTIDE SEQUENCE [LARGE SCALE GENOMIC DNA]</scope>
    <source>
        <strain evidence="9 10">LPB0138</strain>
    </source>
</reference>
<feature type="transmembrane region" description="Helical" evidence="7">
    <location>
        <begin position="191"/>
        <end position="208"/>
    </location>
</feature>
<dbReference type="Proteomes" id="UP000176050">
    <property type="component" value="Chromosome"/>
</dbReference>
<dbReference type="Gene3D" id="1.20.81.30">
    <property type="entry name" value="Type II secretion system (T2SS), domain F"/>
    <property type="match status" value="2"/>
</dbReference>
<gene>
    <name evidence="9" type="ORF">LPB138_08880</name>
</gene>
<comment type="similarity">
    <text evidence="2">Belongs to the GSP F family.</text>
</comment>
<keyword evidence="6 7" id="KW-0472">Membrane</keyword>
<evidence type="ECO:0000313" key="10">
    <source>
        <dbReference type="Proteomes" id="UP000176050"/>
    </source>
</evidence>
<evidence type="ECO:0000313" key="9">
    <source>
        <dbReference type="EMBL" id="AOW20783.1"/>
    </source>
</evidence>
<evidence type="ECO:0000256" key="7">
    <source>
        <dbReference type="SAM" id="Phobius"/>
    </source>
</evidence>
<dbReference type="InterPro" id="IPR042094">
    <property type="entry name" value="T2SS_GspF_sf"/>
</dbReference>
<feature type="transmembrane region" description="Helical" evidence="7">
    <location>
        <begin position="343"/>
        <end position="365"/>
    </location>
</feature>
<dbReference type="EMBL" id="CP017478">
    <property type="protein sequence ID" value="AOW20783.1"/>
    <property type="molecule type" value="Genomic_DNA"/>
</dbReference>
<dbReference type="InterPro" id="IPR018076">
    <property type="entry name" value="T2SS_GspF_dom"/>
</dbReference>
<evidence type="ECO:0000256" key="5">
    <source>
        <dbReference type="ARBA" id="ARBA00022989"/>
    </source>
</evidence>
<evidence type="ECO:0000256" key="4">
    <source>
        <dbReference type="ARBA" id="ARBA00022692"/>
    </source>
</evidence>
<proteinExistence type="inferred from homology"/>
<name>A0A1D8P880_9FLAO</name>
<accession>A0A1D8P880</accession>
<dbReference type="PANTHER" id="PTHR30012:SF0">
    <property type="entry name" value="TYPE II SECRETION SYSTEM PROTEIN F-RELATED"/>
    <property type="match status" value="1"/>
</dbReference>
<organism evidence="9 10">
    <name type="scientific">Urechidicola croceus</name>
    <dbReference type="NCBI Taxonomy" id="1850246"/>
    <lineage>
        <taxon>Bacteria</taxon>
        <taxon>Pseudomonadati</taxon>
        <taxon>Bacteroidota</taxon>
        <taxon>Flavobacteriia</taxon>
        <taxon>Flavobacteriales</taxon>
        <taxon>Flavobacteriaceae</taxon>
        <taxon>Urechidicola</taxon>
    </lineage>
</organism>
<feature type="transmembrane region" description="Helical" evidence="7">
    <location>
        <begin position="137"/>
        <end position="159"/>
    </location>
</feature>
<dbReference type="Pfam" id="PF00482">
    <property type="entry name" value="T2SSF"/>
    <property type="match status" value="2"/>
</dbReference>
<sequence>MAFKLDSIPSKKEKKSFDLDSILKREITFLSKPFSNKKKEALYTELSVLLNAGISLKDALSLITQEFKNKKDKALFENIIESIIKGSSFSNAISTSKDFTEYEYHSLKIGEETGTLQKVTKELGLFFKRRNEQKRNIINALTYPIVVLSTALLAVVFMLKFVVPMFADIFKQNNVELPWITKVIMSFSNGFQKYFGVFILLIMLLLVFRKMISKKEWFQKFATRFLLKIPFVGELVRKMYIAQFTQATALLTGAKVPILNAVQLTSNMIPFYPLKKGLIAVEKQILLGKSLSASLKSQKIFDSKMVSLIKVADETNQNEFIFQRLTEQYNDEIQHKSKMLSTILEPLIIIILGTIVAVILIAMYLPMFKLSTVIG</sequence>
<dbReference type="OrthoDB" id="1523422at2"/>
<dbReference type="AlphaFoldDB" id="A0A1D8P880"/>
<keyword evidence="10" id="KW-1185">Reference proteome</keyword>
<evidence type="ECO:0000256" key="1">
    <source>
        <dbReference type="ARBA" id="ARBA00004651"/>
    </source>
</evidence>
<dbReference type="RefSeq" id="WP_070236947.1">
    <property type="nucleotide sequence ID" value="NZ_CP017478.1"/>
</dbReference>
<dbReference type="InterPro" id="IPR003004">
    <property type="entry name" value="GspF/PilC"/>
</dbReference>